<protein>
    <submittedName>
        <fullName evidence="1">Uncharacterized protein</fullName>
    </submittedName>
</protein>
<accession>A0A934SDY2</accession>
<name>A0A934SDY2_9BACT</name>
<comment type="caution">
    <text evidence="1">The sequence shown here is derived from an EMBL/GenBank/DDBJ whole genome shotgun (WGS) entry which is preliminary data.</text>
</comment>
<dbReference type="RefSeq" id="WP_200272989.1">
    <property type="nucleotide sequence ID" value="NZ_JAENIJ010000035.1"/>
</dbReference>
<gene>
    <name evidence="1" type="ORF">JIN85_16940</name>
</gene>
<evidence type="ECO:0000313" key="1">
    <source>
        <dbReference type="EMBL" id="MBK1884109.1"/>
    </source>
</evidence>
<dbReference type="EMBL" id="JAENIJ010000035">
    <property type="protein sequence ID" value="MBK1884109.1"/>
    <property type="molecule type" value="Genomic_DNA"/>
</dbReference>
<reference evidence="1" key="1">
    <citation type="submission" date="2021-01" db="EMBL/GenBank/DDBJ databases">
        <title>Modified the classification status of verrucomicrobia.</title>
        <authorList>
            <person name="Feng X."/>
        </authorList>
    </citation>
    <scope>NUCLEOTIDE SEQUENCE</scope>
    <source>
        <strain evidence="1">KCTC 22041</strain>
    </source>
</reference>
<dbReference type="AlphaFoldDB" id="A0A934SDY2"/>
<organism evidence="1 2">
    <name type="scientific">Luteolibacter pohnpeiensis</name>
    <dbReference type="NCBI Taxonomy" id="454153"/>
    <lineage>
        <taxon>Bacteria</taxon>
        <taxon>Pseudomonadati</taxon>
        <taxon>Verrucomicrobiota</taxon>
        <taxon>Verrucomicrobiia</taxon>
        <taxon>Verrucomicrobiales</taxon>
        <taxon>Verrucomicrobiaceae</taxon>
        <taxon>Luteolibacter</taxon>
    </lineage>
</organism>
<sequence>MLPAIYNLEPMVRGDQWRGIDQIGPLTFAGVAPKSPCVAASMQFRRTAGNRNLGHSIASGSGIEIVDADAWVFRIPPQALPLDEGVWCYQFQTVAADADGLPKTYLEGTIEISEDTNR</sequence>
<evidence type="ECO:0000313" key="2">
    <source>
        <dbReference type="Proteomes" id="UP000603141"/>
    </source>
</evidence>
<keyword evidence="2" id="KW-1185">Reference proteome</keyword>
<dbReference type="Proteomes" id="UP000603141">
    <property type="component" value="Unassembled WGS sequence"/>
</dbReference>
<proteinExistence type="predicted"/>